<sequence length="186" mass="21699">MFVLLILAIRFFSHQSKQESKTIIIDDETMNSNSKMEKNSHSFTIHLNDQKPALLENTIFEGLEKITDRSQWYVTANCWQADNAQSKEGPPKYIIDGDYESRWHSRYNMNSGGEGAITPPFYFIVDLNETVQLGRFQYGPRRKGSANGCFPNYRLYTGSSIEDVKKKNSRKKIHNKWNIHLSRWKQ</sequence>
<dbReference type="SUPFAM" id="SSF49785">
    <property type="entry name" value="Galactose-binding domain-like"/>
    <property type="match status" value="1"/>
</dbReference>
<feature type="signal peptide" evidence="1">
    <location>
        <begin position="1"/>
        <end position="18"/>
    </location>
</feature>
<protein>
    <recommendedName>
        <fullName evidence="2">F5/8 type C domain-containing protein</fullName>
    </recommendedName>
</protein>
<accession>A0A1J4KWG5</accession>
<dbReference type="EMBL" id="MLAK01000207">
    <property type="protein sequence ID" value="OHT15625.1"/>
    <property type="molecule type" value="Genomic_DNA"/>
</dbReference>
<reference evidence="3" key="1">
    <citation type="submission" date="2016-10" db="EMBL/GenBank/DDBJ databases">
        <authorList>
            <person name="Benchimol M."/>
            <person name="Almeida L.G."/>
            <person name="Vasconcelos A.T."/>
            <person name="Perreira-Neves A."/>
            <person name="Rosa I.A."/>
            <person name="Tasca T."/>
            <person name="Bogo M.R."/>
            <person name="de Souza W."/>
        </authorList>
    </citation>
    <scope>NUCLEOTIDE SEQUENCE [LARGE SCALE GENOMIC DNA]</scope>
    <source>
        <strain evidence="3">K</strain>
    </source>
</reference>
<dbReference type="InterPro" id="IPR008979">
    <property type="entry name" value="Galactose-bd-like_sf"/>
</dbReference>
<feature type="domain" description="F5/8 type C" evidence="2">
    <location>
        <begin position="85"/>
        <end position="160"/>
    </location>
</feature>
<evidence type="ECO:0000259" key="2">
    <source>
        <dbReference type="Pfam" id="PF00754"/>
    </source>
</evidence>
<dbReference type="Gene3D" id="2.60.120.260">
    <property type="entry name" value="Galactose-binding domain-like"/>
    <property type="match status" value="1"/>
</dbReference>
<dbReference type="AlphaFoldDB" id="A0A1J4KWG5"/>
<keyword evidence="1" id="KW-0732">Signal</keyword>
<evidence type="ECO:0000313" key="3">
    <source>
        <dbReference type="EMBL" id="OHT15625.1"/>
    </source>
</evidence>
<feature type="chain" id="PRO_5012000816" description="F5/8 type C domain-containing protein" evidence="1">
    <location>
        <begin position="19"/>
        <end position="186"/>
    </location>
</feature>
<comment type="caution">
    <text evidence="3">The sequence shown here is derived from an EMBL/GenBank/DDBJ whole genome shotgun (WGS) entry which is preliminary data.</text>
</comment>
<dbReference type="Proteomes" id="UP000179807">
    <property type="component" value="Unassembled WGS sequence"/>
</dbReference>
<organism evidence="3 4">
    <name type="scientific">Tritrichomonas foetus</name>
    <dbReference type="NCBI Taxonomy" id="1144522"/>
    <lineage>
        <taxon>Eukaryota</taxon>
        <taxon>Metamonada</taxon>
        <taxon>Parabasalia</taxon>
        <taxon>Tritrichomonadida</taxon>
        <taxon>Tritrichomonadidae</taxon>
        <taxon>Tritrichomonas</taxon>
    </lineage>
</organism>
<evidence type="ECO:0000313" key="4">
    <source>
        <dbReference type="Proteomes" id="UP000179807"/>
    </source>
</evidence>
<dbReference type="GeneID" id="94832247"/>
<name>A0A1J4KWG5_9EUKA</name>
<dbReference type="Pfam" id="PF00754">
    <property type="entry name" value="F5_F8_type_C"/>
    <property type="match status" value="1"/>
</dbReference>
<dbReference type="InterPro" id="IPR000421">
    <property type="entry name" value="FA58C"/>
</dbReference>
<gene>
    <name evidence="3" type="ORF">TRFO_13977</name>
</gene>
<evidence type="ECO:0000256" key="1">
    <source>
        <dbReference type="SAM" id="SignalP"/>
    </source>
</evidence>
<proteinExistence type="predicted"/>
<dbReference type="VEuPathDB" id="TrichDB:TRFO_13977"/>
<keyword evidence="4" id="KW-1185">Reference proteome</keyword>
<dbReference type="RefSeq" id="XP_068368761.1">
    <property type="nucleotide sequence ID" value="XM_068497543.1"/>
</dbReference>